<evidence type="ECO:0000256" key="1">
    <source>
        <dbReference type="SAM" id="Coils"/>
    </source>
</evidence>
<protein>
    <submittedName>
        <fullName evidence="2">Coproporphyrinogen III oxidase</fullName>
    </submittedName>
</protein>
<dbReference type="Proteomes" id="UP000196759">
    <property type="component" value="Chromosome"/>
</dbReference>
<dbReference type="Proteomes" id="UP000224507">
    <property type="component" value="Unassembled WGS sequence"/>
</dbReference>
<evidence type="ECO:0000313" key="2">
    <source>
        <dbReference type="EMBL" id="ASC03635.1"/>
    </source>
</evidence>
<name>A0A1Z3CJK2_FUSNP</name>
<evidence type="ECO:0000313" key="4">
    <source>
        <dbReference type="Proteomes" id="UP000196759"/>
    </source>
</evidence>
<dbReference type="AlphaFoldDB" id="A0A1Z3CJK2"/>
<sequence>MLVYNFEILDEEKVFVKSGIITYMFDSFKCLRTFDKLRIRKNKGLFYRGSTYIEKENITKLKKIVSSWKELFNEASEEFILTGFFNEKLNEYERTNYNKNEVMESLENLITLCEKAEKENKIIRCKKITVRMENNK</sequence>
<dbReference type="RefSeq" id="WP_023037740.1">
    <property type="nucleotide sequence ID" value="NZ_CP021934.1"/>
</dbReference>
<keyword evidence="4" id="KW-1185">Reference proteome</keyword>
<dbReference type="EMBL" id="CP021934">
    <property type="protein sequence ID" value="ASC03635.1"/>
    <property type="molecule type" value="Genomic_DNA"/>
</dbReference>
<gene>
    <name evidence="2" type="ORF">CBG50_10405</name>
    <name evidence="3" type="ORF">CBG56_09440</name>
</gene>
<reference evidence="2 4" key="1">
    <citation type="submission" date="2017-06" db="EMBL/GenBank/DDBJ databases">
        <title>Draft genome sequence of Fusobacterium nucleatum subsp. polymorphum KCOM 1260 (=ChDC F218).</title>
        <authorList>
            <person name="Kook J.-K."/>
            <person name="Park S.-N."/>
            <person name="Lim Y.K."/>
            <person name="Roh H."/>
        </authorList>
    </citation>
    <scope>NUCLEOTIDE SEQUENCE [LARGE SCALE GENOMIC DNA]</scope>
    <source>
        <strain evidence="2">KCOM 1260</strain>
        <strain evidence="4">KCOM 1260 (ChDC F218)</strain>
    </source>
</reference>
<feature type="coiled-coil region" evidence="1">
    <location>
        <begin position="89"/>
        <end position="126"/>
    </location>
</feature>
<reference evidence="3 5" key="2">
    <citation type="submission" date="2017-06" db="EMBL/GenBank/DDBJ databases">
        <title>Draft genome sequence of Fusobacterium nucleatum subsp. polymorphum KCOM 1274 (=ChDC F309).</title>
        <authorList>
            <person name="Kook J.-K."/>
            <person name="Park S.-N."/>
            <person name="Lim Y.K."/>
            <person name="Roh H."/>
        </authorList>
    </citation>
    <scope>NUCLEOTIDE SEQUENCE [LARGE SCALE GENOMIC DNA]</scope>
    <source>
        <strain evidence="3">KCOM 1274</strain>
        <strain evidence="5">KCOM 1274 (ChDC F309)</strain>
    </source>
</reference>
<dbReference type="EMBL" id="NIRO01000013">
    <property type="protein sequence ID" value="PHI11556.1"/>
    <property type="molecule type" value="Genomic_DNA"/>
</dbReference>
<evidence type="ECO:0000313" key="3">
    <source>
        <dbReference type="EMBL" id="PHI11556.1"/>
    </source>
</evidence>
<evidence type="ECO:0000313" key="5">
    <source>
        <dbReference type="Proteomes" id="UP000224507"/>
    </source>
</evidence>
<keyword evidence="1" id="KW-0175">Coiled coil</keyword>
<accession>A0A1Z3CJK2</accession>
<proteinExistence type="predicted"/>
<organism evidence="2 4">
    <name type="scientific">Fusobacterium nucleatum subsp. polymorphum</name>
    <name type="common">Fusobacterium polymorphum</name>
    <dbReference type="NCBI Taxonomy" id="76857"/>
    <lineage>
        <taxon>Bacteria</taxon>
        <taxon>Fusobacteriati</taxon>
        <taxon>Fusobacteriota</taxon>
        <taxon>Fusobacteriia</taxon>
        <taxon>Fusobacteriales</taxon>
        <taxon>Fusobacteriaceae</taxon>
        <taxon>Fusobacterium</taxon>
    </lineage>
</organism>